<dbReference type="OrthoDB" id="1522859at2"/>
<keyword evidence="1" id="KW-1133">Transmembrane helix</keyword>
<dbReference type="PANTHER" id="PTHR34978:SF3">
    <property type="entry name" value="SLR0241 PROTEIN"/>
    <property type="match status" value="1"/>
</dbReference>
<feature type="transmembrane region" description="Helical" evidence="1">
    <location>
        <begin position="33"/>
        <end position="52"/>
    </location>
</feature>
<keyword evidence="4" id="KW-1185">Reference proteome</keyword>
<sequence length="389" mass="44107">MPPLSIYLLQANTALLLFFLGYRIGLRRLTFFVLNRLFLLFGLVFSVVYPLIDFPIVAKSNATVIGPIQRAMDWEVLAAIPEQTALQGSWHLVLIVFWAGVGIMALRLAVQLGSLYHLHRKAQPTSYKGFRFRAVRDDFNPFSFWQTIYLNPARHANEELVPILQHEQIHVAEWHTLDVLLAEWSTVFFWFNPASWLIRQAIKENLEFRVDQRMLETGLDSKNYQYMLVRVGGLKAALGINFTTLTIKKRIGMMNREPSSRKRIASYSLLPVILLVLILPKTTRETGVRLGTAKTAFGNFLIDRQSPLAVVDTPNGTANLVREIRLKSRKAGKVPPTELILFSKNSAGRGMDVYVKLDGDQIEQAKILALAPPDFIPNERAEKPLGNIK</sequence>
<dbReference type="Proteomes" id="UP000274271">
    <property type="component" value="Unassembled WGS sequence"/>
</dbReference>
<dbReference type="RefSeq" id="WP_124910622.1">
    <property type="nucleotide sequence ID" value="NZ_RQJP01000008.1"/>
</dbReference>
<keyword evidence="1" id="KW-0472">Membrane</keyword>
<keyword evidence="1" id="KW-0812">Transmembrane</keyword>
<comment type="caution">
    <text evidence="3">The sequence shown here is derived from an EMBL/GenBank/DDBJ whole genome shotgun (WGS) entry which is preliminary data.</text>
</comment>
<accession>A0A3P1C980</accession>
<evidence type="ECO:0000313" key="4">
    <source>
        <dbReference type="Proteomes" id="UP000274271"/>
    </source>
</evidence>
<reference evidence="3 4" key="1">
    <citation type="submission" date="2018-11" db="EMBL/GenBank/DDBJ databases">
        <authorList>
            <person name="Zhou Z."/>
            <person name="Wang G."/>
        </authorList>
    </citation>
    <scope>NUCLEOTIDE SEQUENCE [LARGE SCALE GENOMIC DNA]</scope>
    <source>
        <strain evidence="3 4">KCTC42998</strain>
    </source>
</reference>
<feature type="transmembrane region" description="Helical" evidence="1">
    <location>
        <begin position="90"/>
        <end position="110"/>
    </location>
</feature>
<dbReference type="Pfam" id="PF05569">
    <property type="entry name" value="Peptidase_M56"/>
    <property type="match status" value="1"/>
</dbReference>
<gene>
    <name evidence="3" type="ORF">EHT87_30645</name>
</gene>
<protein>
    <submittedName>
        <fullName evidence="3">M56 family metallopeptidase</fullName>
    </submittedName>
</protein>
<evidence type="ECO:0000259" key="2">
    <source>
        <dbReference type="Pfam" id="PF05569"/>
    </source>
</evidence>
<feature type="transmembrane region" description="Helical" evidence="1">
    <location>
        <begin position="6"/>
        <end position="26"/>
    </location>
</feature>
<dbReference type="CDD" id="cd07341">
    <property type="entry name" value="M56_BlaR1_MecR1_like"/>
    <property type="match status" value="1"/>
</dbReference>
<feature type="transmembrane region" description="Helical" evidence="1">
    <location>
        <begin position="264"/>
        <end position="280"/>
    </location>
</feature>
<dbReference type="EMBL" id="RQJP01000008">
    <property type="protein sequence ID" value="RRB09881.1"/>
    <property type="molecule type" value="Genomic_DNA"/>
</dbReference>
<evidence type="ECO:0000256" key="1">
    <source>
        <dbReference type="SAM" id="Phobius"/>
    </source>
</evidence>
<dbReference type="PANTHER" id="PTHR34978">
    <property type="entry name" value="POSSIBLE SENSOR-TRANSDUCER PROTEIN BLAR"/>
    <property type="match status" value="1"/>
</dbReference>
<feature type="domain" description="Peptidase M56" evidence="2">
    <location>
        <begin position="145"/>
        <end position="231"/>
    </location>
</feature>
<organism evidence="3 4">
    <name type="scientific">Larkinella knui</name>
    <dbReference type="NCBI Taxonomy" id="2025310"/>
    <lineage>
        <taxon>Bacteria</taxon>
        <taxon>Pseudomonadati</taxon>
        <taxon>Bacteroidota</taxon>
        <taxon>Cytophagia</taxon>
        <taxon>Cytophagales</taxon>
        <taxon>Spirosomataceae</taxon>
        <taxon>Larkinella</taxon>
    </lineage>
</organism>
<name>A0A3P1C980_9BACT</name>
<dbReference type="InterPro" id="IPR008756">
    <property type="entry name" value="Peptidase_M56"/>
</dbReference>
<proteinExistence type="predicted"/>
<dbReference type="AlphaFoldDB" id="A0A3P1C980"/>
<evidence type="ECO:0000313" key="3">
    <source>
        <dbReference type="EMBL" id="RRB09881.1"/>
    </source>
</evidence>
<dbReference type="InterPro" id="IPR052173">
    <property type="entry name" value="Beta-lactam_resp_regulator"/>
</dbReference>